<evidence type="ECO:0000259" key="2">
    <source>
        <dbReference type="Pfam" id="PF20151"/>
    </source>
</evidence>
<dbReference type="Pfam" id="PF20151">
    <property type="entry name" value="DUF6533"/>
    <property type="match status" value="1"/>
</dbReference>
<reference evidence="3" key="1">
    <citation type="journal article" date="2020" name="New Phytol.">
        <title>Comparative genomics reveals dynamic genome evolution in host specialist ectomycorrhizal fungi.</title>
        <authorList>
            <person name="Lofgren L.A."/>
            <person name="Nguyen N.H."/>
            <person name="Vilgalys R."/>
            <person name="Ruytinx J."/>
            <person name="Liao H.L."/>
            <person name="Branco S."/>
            <person name="Kuo A."/>
            <person name="LaButti K."/>
            <person name="Lipzen A."/>
            <person name="Andreopoulos W."/>
            <person name="Pangilinan J."/>
            <person name="Riley R."/>
            <person name="Hundley H."/>
            <person name="Na H."/>
            <person name="Barry K."/>
            <person name="Grigoriev I.V."/>
            <person name="Stajich J.E."/>
            <person name="Kennedy P.G."/>
        </authorList>
    </citation>
    <scope>NUCLEOTIDE SEQUENCE</scope>
    <source>
        <strain evidence="3">DOB743</strain>
    </source>
</reference>
<comment type="caution">
    <text evidence="3">The sequence shown here is derived from an EMBL/GenBank/DDBJ whole genome shotgun (WGS) entry which is preliminary data.</text>
</comment>
<sequence>MTLVSNDPSWWPLIDLYRMGSYVVVAASAGVMYDWALTFTQEVELVWRYRWSSMTVLYLCARYLGISYSIINILLYVPTISVTDVVCHIMYVVQAWMGVVISAVLGFIMITRLHAMYRRSRKVLIFLAIIFLAVNVSNGVITAIIMMHSSGEEGILSGTNHCNVGFDSHDRLLVAVTWALITAWETIALCFAGWIAVKHFRELQQSTGWVIRDYFTVLIKTHVFYFASLFATSCFHLSYLSPTMSLTSIGTQIYPCQIFSLVQMFVLGPRLIISVREHHAKLVADFDAGSTMTSLAFEKHVPSSSV</sequence>
<feature type="transmembrane region" description="Helical" evidence="1">
    <location>
        <begin position="175"/>
        <end position="197"/>
    </location>
</feature>
<evidence type="ECO:0000313" key="4">
    <source>
        <dbReference type="Proteomes" id="UP000714275"/>
    </source>
</evidence>
<evidence type="ECO:0000313" key="3">
    <source>
        <dbReference type="EMBL" id="KAG1774363.1"/>
    </source>
</evidence>
<dbReference type="AlphaFoldDB" id="A0A9P7D081"/>
<keyword evidence="1" id="KW-0812">Transmembrane</keyword>
<feature type="transmembrane region" description="Helical" evidence="1">
    <location>
        <begin position="89"/>
        <end position="111"/>
    </location>
</feature>
<evidence type="ECO:0000256" key="1">
    <source>
        <dbReference type="SAM" id="Phobius"/>
    </source>
</evidence>
<protein>
    <recommendedName>
        <fullName evidence="2">DUF6533 domain-containing protein</fullName>
    </recommendedName>
</protein>
<feature type="transmembrane region" description="Helical" evidence="1">
    <location>
        <begin position="217"/>
        <end position="240"/>
    </location>
</feature>
<name>A0A9P7D081_9AGAM</name>
<accession>A0A9P7D081</accession>
<dbReference type="EMBL" id="JABBWD010000042">
    <property type="protein sequence ID" value="KAG1774363.1"/>
    <property type="molecule type" value="Genomic_DNA"/>
</dbReference>
<keyword evidence="1" id="KW-1133">Transmembrane helix</keyword>
<feature type="transmembrane region" description="Helical" evidence="1">
    <location>
        <begin position="16"/>
        <end position="36"/>
    </location>
</feature>
<feature type="transmembrane region" description="Helical" evidence="1">
    <location>
        <begin position="56"/>
        <end position="77"/>
    </location>
</feature>
<dbReference type="OrthoDB" id="2636268at2759"/>
<organism evidence="3 4">
    <name type="scientific">Suillus placidus</name>
    <dbReference type="NCBI Taxonomy" id="48579"/>
    <lineage>
        <taxon>Eukaryota</taxon>
        <taxon>Fungi</taxon>
        <taxon>Dikarya</taxon>
        <taxon>Basidiomycota</taxon>
        <taxon>Agaricomycotina</taxon>
        <taxon>Agaricomycetes</taxon>
        <taxon>Agaricomycetidae</taxon>
        <taxon>Boletales</taxon>
        <taxon>Suillineae</taxon>
        <taxon>Suillaceae</taxon>
        <taxon>Suillus</taxon>
    </lineage>
</organism>
<keyword evidence="1" id="KW-0472">Membrane</keyword>
<keyword evidence="4" id="KW-1185">Reference proteome</keyword>
<feature type="domain" description="DUF6533" evidence="2">
    <location>
        <begin position="22"/>
        <end position="66"/>
    </location>
</feature>
<gene>
    <name evidence="3" type="ORF">EV702DRAFT_533008</name>
</gene>
<feature type="transmembrane region" description="Helical" evidence="1">
    <location>
        <begin position="123"/>
        <end position="147"/>
    </location>
</feature>
<proteinExistence type="predicted"/>
<dbReference type="InterPro" id="IPR045340">
    <property type="entry name" value="DUF6533"/>
</dbReference>
<dbReference type="Proteomes" id="UP000714275">
    <property type="component" value="Unassembled WGS sequence"/>
</dbReference>
<feature type="transmembrane region" description="Helical" evidence="1">
    <location>
        <begin position="252"/>
        <end position="273"/>
    </location>
</feature>